<dbReference type="AlphaFoldDB" id="A0A815IBC9"/>
<gene>
    <name evidence="1" type="ORF">EDS130_LOCUS34086</name>
</gene>
<accession>A0A815IBC9</accession>
<name>A0A815IBC9_ADIRI</name>
<comment type="caution">
    <text evidence="1">The sequence shown here is derived from an EMBL/GenBank/DDBJ whole genome shotgun (WGS) entry which is preliminary data.</text>
</comment>
<dbReference type="InterPro" id="IPR036410">
    <property type="entry name" value="HSP_DnaJ_Cys-rich_dom_sf"/>
</dbReference>
<evidence type="ECO:0000313" key="2">
    <source>
        <dbReference type="Proteomes" id="UP000663852"/>
    </source>
</evidence>
<evidence type="ECO:0000313" key="1">
    <source>
        <dbReference type="EMBL" id="CAF1365780.1"/>
    </source>
</evidence>
<organism evidence="1 2">
    <name type="scientific">Adineta ricciae</name>
    <name type="common">Rotifer</name>
    <dbReference type="NCBI Taxonomy" id="249248"/>
    <lineage>
        <taxon>Eukaryota</taxon>
        <taxon>Metazoa</taxon>
        <taxon>Spiralia</taxon>
        <taxon>Gnathifera</taxon>
        <taxon>Rotifera</taxon>
        <taxon>Eurotatoria</taxon>
        <taxon>Bdelloidea</taxon>
        <taxon>Adinetida</taxon>
        <taxon>Adinetidae</taxon>
        <taxon>Adineta</taxon>
    </lineage>
</organism>
<dbReference type="Proteomes" id="UP000663852">
    <property type="component" value="Unassembled WGS sequence"/>
</dbReference>
<protein>
    <submittedName>
        <fullName evidence="1">Uncharacterized protein</fullName>
    </submittedName>
</protein>
<dbReference type="EMBL" id="CAJNOJ010000280">
    <property type="protein sequence ID" value="CAF1365780.1"/>
    <property type="molecule type" value="Genomic_DNA"/>
</dbReference>
<reference evidence="1" key="1">
    <citation type="submission" date="2021-02" db="EMBL/GenBank/DDBJ databases">
        <authorList>
            <person name="Nowell W R."/>
        </authorList>
    </citation>
    <scope>NUCLEOTIDE SEQUENCE</scope>
</reference>
<proteinExistence type="predicted"/>
<dbReference type="SUPFAM" id="SSF57938">
    <property type="entry name" value="DnaJ/Hsp40 cysteine-rich domain"/>
    <property type="match status" value="1"/>
</dbReference>
<sequence>MKILMETRKLRTEKTPYRWDTDTVLGSHTLGKLIFEYPDLSSNKLEHNDVFIGRFFENTERSGETVGDIWNDYQINLPAGDKFISCRNCDGDGRINNKTQYCSHCKGAGKILCPDCKGYGGFRHLPMLTVKWFSRSSTWFYQNSFLHHKRIRKGQRTIFWSAQQVSWSKQSSIEHFVQAIYEETPDIPLRENIIKDYNEKHLNPTRNKYNAMRRIDFIIERLGFDEVSYTMGQNYINKRNPTSGMKS</sequence>
<dbReference type="OrthoDB" id="3355217at2759"/>